<evidence type="ECO:0000313" key="7">
    <source>
        <dbReference type="EMBL" id="MBB6504238.1"/>
    </source>
</evidence>
<comment type="caution">
    <text evidence="7">The sequence shown here is derived from an EMBL/GenBank/DDBJ whole genome shotgun (WGS) entry which is preliminary data.</text>
</comment>
<evidence type="ECO:0000256" key="4">
    <source>
        <dbReference type="SAM" id="MobiDB-lite"/>
    </source>
</evidence>
<dbReference type="Pfam" id="PF07690">
    <property type="entry name" value="MFS_1"/>
    <property type="match status" value="1"/>
</dbReference>
<reference evidence="7 8" key="2">
    <citation type="submission" date="2020-08" db="EMBL/GenBank/DDBJ databases">
        <authorList>
            <person name="Partida-Martinez L."/>
            <person name="Huntemann M."/>
            <person name="Clum A."/>
            <person name="Wang J."/>
            <person name="Palaniappan K."/>
            <person name="Ritter S."/>
            <person name="Chen I.-M."/>
            <person name="Stamatis D."/>
            <person name="Reddy T."/>
            <person name="O'Malley R."/>
            <person name="Daum C."/>
            <person name="Shapiro N."/>
            <person name="Ivanova N."/>
            <person name="Kyrpides N."/>
            <person name="Woyke T."/>
        </authorList>
    </citation>
    <scope>NUCLEOTIDE SEQUENCE [LARGE SCALE GENOMIC DNA]</scope>
    <source>
        <strain evidence="7 8">AS3.13</strain>
    </source>
</reference>
<proteinExistence type="predicted"/>
<dbReference type="AlphaFoldDB" id="A0A7X0JAZ5"/>
<name>A0A7X0JAZ5_9SPHN</name>
<gene>
    <name evidence="7" type="ORF">F4693_001203</name>
</gene>
<feature type="transmembrane region" description="Helical" evidence="5">
    <location>
        <begin position="247"/>
        <end position="270"/>
    </location>
</feature>
<dbReference type="SUPFAM" id="SSF103473">
    <property type="entry name" value="MFS general substrate transporter"/>
    <property type="match status" value="1"/>
</dbReference>
<keyword evidence="3 5" id="KW-0472">Membrane</keyword>
<dbReference type="PANTHER" id="PTHR11360">
    <property type="entry name" value="MONOCARBOXYLATE TRANSPORTER"/>
    <property type="match status" value="1"/>
</dbReference>
<feature type="transmembrane region" description="Helical" evidence="5">
    <location>
        <begin position="192"/>
        <end position="215"/>
    </location>
</feature>
<dbReference type="Gene3D" id="1.20.1250.20">
    <property type="entry name" value="MFS general substrate transporter like domains"/>
    <property type="match status" value="2"/>
</dbReference>
<protein>
    <submittedName>
        <fullName evidence="7">Putative MFS family arabinose efflux permease</fullName>
    </submittedName>
</protein>
<evidence type="ECO:0000256" key="5">
    <source>
        <dbReference type="SAM" id="Phobius"/>
    </source>
</evidence>
<evidence type="ECO:0000313" key="8">
    <source>
        <dbReference type="Proteomes" id="UP000522313"/>
    </source>
</evidence>
<dbReference type="InterPro" id="IPR011701">
    <property type="entry name" value="MFS"/>
</dbReference>
<dbReference type="InterPro" id="IPR036259">
    <property type="entry name" value="MFS_trans_sf"/>
</dbReference>
<organism evidence="7 8">
    <name type="scientific">Sphingomonas endophytica</name>
    <dbReference type="NCBI Taxonomy" id="869719"/>
    <lineage>
        <taxon>Bacteria</taxon>
        <taxon>Pseudomonadati</taxon>
        <taxon>Pseudomonadota</taxon>
        <taxon>Alphaproteobacteria</taxon>
        <taxon>Sphingomonadales</taxon>
        <taxon>Sphingomonadaceae</taxon>
        <taxon>Sphingomonas</taxon>
    </lineage>
</organism>
<dbReference type="InterPro" id="IPR050327">
    <property type="entry name" value="Proton-linked_MCT"/>
</dbReference>
<feature type="compositionally biased region" description="Low complexity" evidence="4">
    <location>
        <begin position="13"/>
        <end position="23"/>
    </location>
</feature>
<evidence type="ECO:0000259" key="6">
    <source>
        <dbReference type="PROSITE" id="PS50850"/>
    </source>
</evidence>
<dbReference type="GO" id="GO:0022857">
    <property type="term" value="F:transmembrane transporter activity"/>
    <property type="evidence" value="ECO:0007669"/>
    <property type="project" value="InterPro"/>
</dbReference>
<evidence type="ECO:0000256" key="2">
    <source>
        <dbReference type="ARBA" id="ARBA00022989"/>
    </source>
</evidence>
<accession>A0A7X0JAZ5</accession>
<dbReference type="PANTHER" id="PTHR11360:SF290">
    <property type="entry name" value="MONOCARBOXYLATE MFS PERMEASE"/>
    <property type="match status" value="1"/>
</dbReference>
<feature type="domain" description="Major facilitator superfamily (MFS) profile" evidence="6">
    <location>
        <begin position="38"/>
        <end position="426"/>
    </location>
</feature>
<dbReference type="PROSITE" id="PS50850">
    <property type="entry name" value="MFS"/>
    <property type="match status" value="1"/>
</dbReference>
<feature type="transmembrane region" description="Helical" evidence="5">
    <location>
        <begin position="129"/>
        <end position="152"/>
    </location>
</feature>
<evidence type="ECO:0000256" key="3">
    <source>
        <dbReference type="ARBA" id="ARBA00023136"/>
    </source>
</evidence>
<dbReference type="InterPro" id="IPR020846">
    <property type="entry name" value="MFS_dom"/>
</dbReference>
<feature type="transmembrane region" description="Helical" evidence="5">
    <location>
        <begin position="282"/>
        <end position="304"/>
    </location>
</feature>
<feature type="transmembrane region" description="Helical" evidence="5">
    <location>
        <begin position="164"/>
        <end position="186"/>
    </location>
</feature>
<evidence type="ECO:0000256" key="1">
    <source>
        <dbReference type="ARBA" id="ARBA00022692"/>
    </source>
</evidence>
<feature type="region of interest" description="Disordered" evidence="4">
    <location>
        <begin position="1"/>
        <end position="23"/>
    </location>
</feature>
<dbReference type="EMBL" id="JACHBT010000005">
    <property type="protein sequence ID" value="MBB6504238.1"/>
    <property type="molecule type" value="Genomic_DNA"/>
</dbReference>
<keyword evidence="1 5" id="KW-0812">Transmembrane</keyword>
<feature type="transmembrane region" description="Helical" evidence="5">
    <location>
        <begin position="402"/>
        <end position="421"/>
    </location>
</feature>
<feature type="transmembrane region" description="Helical" evidence="5">
    <location>
        <begin position="367"/>
        <end position="390"/>
    </location>
</feature>
<feature type="transmembrane region" description="Helical" evidence="5">
    <location>
        <begin position="72"/>
        <end position="91"/>
    </location>
</feature>
<feature type="transmembrane region" description="Helical" evidence="5">
    <location>
        <begin position="103"/>
        <end position="123"/>
    </location>
</feature>
<feature type="transmembrane region" description="Helical" evidence="5">
    <location>
        <begin position="316"/>
        <end position="347"/>
    </location>
</feature>
<sequence length="434" mass="44563">MSDDRPPSPLGYTPLTDPAAPADAPRTLTEWRHGWPVVLAAMLGSGFGPGLYQNLSSLFTPGLEATFGWSRGDIATAAGLALGGAVAAPLIGRAADRFGVRPVIVASMLLLGVAYLWLAAMGMNGGRAIWRYQLGVVLLVLALPGTSSLAYGKLIAARFVRGRGMALALGTSGLALATIVAAPLLGATIARFGWQAGFAALAGGSAILALPLIMLSLRAVTFPTKADAAHATLPGTSAAAARRDRRFWIMVASAWLINAATTGFVTQLVPIGIELGLRPPQAALLLTSFASSAIAGRLLVGWLVDRLRPQPVAAAFAILSAAAFVALAFAPAGLALLLVLVFLAGLMNGAENDLLPFFAARLFGLRAYAEIYGTAMPIALSGTAVGIIGFGRLHDLTGSYTAALTLGCGVLLLAALCFLVLPDQTGDDGARVAR</sequence>
<reference evidence="7 8" key="1">
    <citation type="submission" date="2020-08" db="EMBL/GenBank/DDBJ databases">
        <title>The Agave Microbiome: Exploring the role of microbial communities in plant adaptations to desert environments.</title>
        <authorList>
            <person name="Partida-Martinez L.P."/>
        </authorList>
    </citation>
    <scope>NUCLEOTIDE SEQUENCE [LARGE SCALE GENOMIC DNA]</scope>
    <source>
        <strain evidence="7 8">AS3.13</strain>
    </source>
</reference>
<dbReference type="Proteomes" id="UP000522313">
    <property type="component" value="Unassembled WGS sequence"/>
</dbReference>
<keyword evidence="2 5" id="KW-1133">Transmembrane helix</keyword>